<keyword evidence="2" id="KW-1185">Reference proteome</keyword>
<proteinExistence type="predicted"/>
<dbReference type="PANTHER" id="PTHR34222:SF98">
    <property type="match status" value="1"/>
</dbReference>
<dbReference type="AlphaFoldDB" id="A0A5D2WL00"/>
<name>A0A5D2WL00_GOSMU</name>
<evidence type="ECO:0008006" key="3">
    <source>
        <dbReference type="Google" id="ProtNLM"/>
    </source>
</evidence>
<evidence type="ECO:0000313" key="2">
    <source>
        <dbReference type="Proteomes" id="UP000323597"/>
    </source>
</evidence>
<organism evidence="1 2">
    <name type="scientific">Gossypium mustelinum</name>
    <name type="common">Cotton</name>
    <name type="synonym">Gossypium caicoense</name>
    <dbReference type="NCBI Taxonomy" id="34275"/>
    <lineage>
        <taxon>Eukaryota</taxon>
        <taxon>Viridiplantae</taxon>
        <taxon>Streptophyta</taxon>
        <taxon>Embryophyta</taxon>
        <taxon>Tracheophyta</taxon>
        <taxon>Spermatophyta</taxon>
        <taxon>Magnoliopsida</taxon>
        <taxon>eudicotyledons</taxon>
        <taxon>Gunneridae</taxon>
        <taxon>Pentapetalae</taxon>
        <taxon>rosids</taxon>
        <taxon>malvids</taxon>
        <taxon>Malvales</taxon>
        <taxon>Malvaceae</taxon>
        <taxon>Malvoideae</taxon>
        <taxon>Gossypium</taxon>
    </lineage>
</organism>
<dbReference type="EMBL" id="CM017648">
    <property type="protein sequence ID" value="TYJ02254.1"/>
    <property type="molecule type" value="Genomic_DNA"/>
</dbReference>
<sequence length="190" mass="21288">MTRRPTCGPYPPSQASVSPFHAPRVDSTCCQHLCSLMDILSLLGQGPTCCLSRLVACKGTSLELDYYQDFQVNCAKDAEKFQKMAEKEYAFDFLAELNTKYDQIRVQVLGKTPFPSLYMSYSYVQQKESCRGVMLYNPPLKNAGLISNQDGPSGGKSTKDHLTCDYCGKPRHTKDSCWKLHGRPIRGRGK</sequence>
<accession>A0A5D2WL00</accession>
<protein>
    <recommendedName>
        <fullName evidence="3">Retrotransposon gag domain-containing protein</fullName>
    </recommendedName>
</protein>
<dbReference type="PANTHER" id="PTHR34222">
    <property type="entry name" value="GAG_PRE-INTEGRS DOMAIN-CONTAINING PROTEIN"/>
    <property type="match status" value="1"/>
</dbReference>
<evidence type="ECO:0000313" key="1">
    <source>
        <dbReference type="EMBL" id="TYJ02257.1"/>
    </source>
</evidence>
<gene>
    <name evidence="1" type="ORF">E1A91_A13G215100v1</name>
</gene>
<reference evidence="1 2" key="1">
    <citation type="submission" date="2019-07" db="EMBL/GenBank/DDBJ databases">
        <title>WGS assembly of Gossypium mustelinum.</title>
        <authorList>
            <person name="Chen Z.J."/>
            <person name="Sreedasyam A."/>
            <person name="Ando A."/>
            <person name="Song Q."/>
            <person name="De L."/>
            <person name="Hulse-Kemp A."/>
            <person name="Ding M."/>
            <person name="Ye W."/>
            <person name="Kirkbride R."/>
            <person name="Jenkins J."/>
            <person name="Plott C."/>
            <person name="Lovell J."/>
            <person name="Lin Y.-M."/>
            <person name="Vaughn R."/>
            <person name="Liu B."/>
            <person name="Li W."/>
            <person name="Simpson S."/>
            <person name="Scheffler B."/>
            <person name="Saski C."/>
            <person name="Grover C."/>
            <person name="Hu G."/>
            <person name="Conover J."/>
            <person name="Carlson J."/>
            <person name="Shu S."/>
            <person name="Boston L."/>
            <person name="Williams M."/>
            <person name="Peterson D."/>
            <person name="Mcgee K."/>
            <person name="Jones D."/>
            <person name="Wendel J."/>
            <person name="Stelly D."/>
            <person name="Grimwood J."/>
            <person name="Schmutz J."/>
        </authorList>
    </citation>
    <scope>NUCLEOTIDE SEQUENCE [LARGE SCALE GENOMIC DNA]</scope>
    <source>
        <strain evidence="1">1408120.09</strain>
    </source>
</reference>
<dbReference type="EMBL" id="CM017648">
    <property type="protein sequence ID" value="TYJ02257.1"/>
    <property type="molecule type" value="Genomic_DNA"/>
</dbReference>
<dbReference type="Proteomes" id="UP000323597">
    <property type="component" value="Chromosome A13"/>
</dbReference>